<reference evidence="2 3" key="1">
    <citation type="submission" date="2019-04" db="EMBL/GenBank/DDBJ databases">
        <title>Sphingomonas psychrotolerans sp. nov., isolated from soil in the Tianshan Mountains, Xinjiang, China.</title>
        <authorList>
            <person name="Luo Y."/>
            <person name="Sheng H."/>
        </authorList>
    </citation>
    <scope>NUCLEOTIDE SEQUENCE [LARGE SCALE GENOMIC DNA]</scope>
    <source>
        <strain evidence="2 3">ZFGT-11</strain>
    </source>
</reference>
<comment type="caution">
    <text evidence="2">The sequence shown here is derived from an EMBL/GenBank/DDBJ whole genome shotgun (WGS) entry which is preliminary data.</text>
</comment>
<dbReference type="Pfam" id="PF11288">
    <property type="entry name" value="DUF3089"/>
    <property type="match status" value="1"/>
</dbReference>
<dbReference type="InterPro" id="IPR021440">
    <property type="entry name" value="DUF3089"/>
</dbReference>
<dbReference type="OrthoDB" id="9794645at2"/>
<feature type="compositionally biased region" description="Basic and acidic residues" evidence="1">
    <location>
        <begin position="147"/>
        <end position="158"/>
    </location>
</feature>
<feature type="compositionally biased region" description="Low complexity" evidence="1">
    <location>
        <begin position="159"/>
        <end position="169"/>
    </location>
</feature>
<name>A0A4S1X9A7_9SPHN</name>
<gene>
    <name evidence="2" type="ORF">E5A73_14430</name>
</gene>
<dbReference type="EMBL" id="SRXT01000005">
    <property type="protein sequence ID" value="TGX52829.1"/>
    <property type="molecule type" value="Genomic_DNA"/>
</dbReference>
<evidence type="ECO:0000313" key="3">
    <source>
        <dbReference type="Proteomes" id="UP000306147"/>
    </source>
</evidence>
<keyword evidence="3" id="KW-1185">Reference proteome</keyword>
<organism evidence="2 3">
    <name type="scientific">Sphingomonas gei</name>
    <dbReference type="NCBI Taxonomy" id="1395960"/>
    <lineage>
        <taxon>Bacteria</taxon>
        <taxon>Pseudomonadati</taxon>
        <taxon>Pseudomonadota</taxon>
        <taxon>Alphaproteobacteria</taxon>
        <taxon>Sphingomonadales</taxon>
        <taxon>Sphingomonadaceae</taxon>
        <taxon>Sphingomonas</taxon>
    </lineage>
</organism>
<sequence>MHAKSRRHGDCGGRHAHDRTLRCGETPRFDCFYVYPTISNDPGGNSDLMPGPEERRVVQLQAARFGAKCRLFAPMYRQVTLTALRSMIGGATPAIDRDLAYRDVKAAWDDYLAHDNKGRGVVLIGHSQGSMILTQLLKREIEGKPAADRMISDADRQQRSGSRGQGCRRALQQHSAVP</sequence>
<dbReference type="InterPro" id="IPR029058">
    <property type="entry name" value="AB_hydrolase_fold"/>
</dbReference>
<dbReference type="Proteomes" id="UP000306147">
    <property type="component" value="Unassembled WGS sequence"/>
</dbReference>
<evidence type="ECO:0000313" key="2">
    <source>
        <dbReference type="EMBL" id="TGX52829.1"/>
    </source>
</evidence>
<dbReference type="SUPFAM" id="SSF53474">
    <property type="entry name" value="alpha/beta-Hydrolases"/>
    <property type="match status" value="1"/>
</dbReference>
<dbReference type="AlphaFoldDB" id="A0A4S1X9A7"/>
<proteinExistence type="predicted"/>
<protein>
    <submittedName>
        <fullName evidence="2">DUF3089 domain-containing protein</fullName>
    </submittedName>
</protein>
<feature type="region of interest" description="Disordered" evidence="1">
    <location>
        <begin position="147"/>
        <end position="178"/>
    </location>
</feature>
<dbReference type="Gene3D" id="3.40.50.1820">
    <property type="entry name" value="alpha/beta hydrolase"/>
    <property type="match status" value="1"/>
</dbReference>
<evidence type="ECO:0000256" key="1">
    <source>
        <dbReference type="SAM" id="MobiDB-lite"/>
    </source>
</evidence>
<accession>A0A4S1X9A7</accession>